<evidence type="ECO:0000313" key="2">
    <source>
        <dbReference type="EMBL" id="AJM92432.1"/>
    </source>
</evidence>
<proteinExistence type="predicted"/>
<evidence type="ECO:0008006" key="4">
    <source>
        <dbReference type="Google" id="ProtNLM"/>
    </source>
</evidence>
<reference evidence="2 3" key="2">
    <citation type="journal article" date="2016" name="ISME J.">
        <title>Physiological and genomic characterization of two novel marine thaumarchaeal strains indicates niche differentiation.</title>
        <authorList>
            <person name="Bayer B."/>
            <person name="Vojvoda J."/>
            <person name="Offre P."/>
            <person name="Alves R.J."/>
            <person name="Elisabeth N.H."/>
            <person name="Garcia J.A."/>
            <person name="Volland J.M."/>
            <person name="Srivastava A."/>
            <person name="Schleper C."/>
            <person name="Herndl G.J."/>
        </authorList>
    </citation>
    <scope>NUCLEOTIDE SEQUENCE [LARGE SCALE GENOMIC DNA]</scope>
    <source>
        <strain evidence="2 3">D3C</strain>
    </source>
</reference>
<name>A0A0C5CB66_9ARCH</name>
<dbReference type="Proteomes" id="UP000032027">
    <property type="component" value="Chromosome"/>
</dbReference>
<keyword evidence="1" id="KW-0175">Coiled coil</keyword>
<dbReference type="KEGG" id="nid:NPIRD3C_1220"/>
<organism evidence="2 3">
    <name type="scientific">Nitrosopumilus piranensis</name>
    <dbReference type="NCBI Taxonomy" id="1582439"/>
    <lineage>
        <taxon>Archaea</taxon>
        <taxon>Nitrososphaerota</taxon>
        <taxon>Nitrososphaeria</taxon>
        <taxon>Nitrosopumilales</taxon>
        <taxon>Nitrosopumilaceae</taxon>
        <taxon>Nitrosopumilus</taxon>
    </lineage>
</organism>
<dbReference type="STRING" id="1582439.NPIRD3C_1220"/>
<dbReference type="HOGENOM" id="CLU_693733_0_0_2"/>
<dbReference type="GeneID" id="41600359"/>
<dbReference type="RefSeq" id="WP_148703275.1">
    <property type="nucleotide sequence ID" value="NZ_CP010868.1"/>
</dbReference>
<evidence type="ECO:0000313" key="3">
    <source>
        <dbReference type="Proteomes" id="UP000032027"/>
    </source>
</evidence>
<dbReference type="AlphaFoldDB" id="A0A0C5CB66"/>
<protein>
    <recommendedName>
        <fullName evidence="4">Peptidase S1 domain-containing protein</fullName>
    </recommendedName>
</protein>
<reference evidence="3" key="1">
    <citation type="submission" date="2015-02" db="EMBL/GenBank/DDBJ databases">
        <title>Characterization of two novel Thaumarchaeota isolated from the Northern Adriatic Sea.</title>
        <authorList>
            <person name="Bayer B."/>
            <person name="Vojvoda J."/>
            <person name="Offre P."/>
            <person name="Srivastava A."/>
            <person name="Elisabeth N."/>
            <person name="Garcia J.A.L."/>
            <person name="Schleper C."/>
            <person name="Herndl G.J."/>
        </authorList>
    </citation>
    <scope>NUCLEOTIDE SEQUENCE [LARGE SCALE GENOMIC DNA]</scope>
    <source>
        <strain evidence="3">D3C</strain>
    </source>
</reference>
<dbReference type="OrthoDB" id="100740at2157"/>
<evidence type="ECO:0000256" key="1">
    <source>
        <dbReference type="SAM" id="Coils"/>
    </source>
</evidence>
<accession>A0A0C5CB66</accession>
<dbReference type="Gene3D" id="2.40.10.10">
    <property type="entry name" value="Trypsin-like serine proteases"/>
    <property type="match status" value="2"/>
</dbReference>
<feature type="coiled-coil region" evidence="1">
    <location>
        <begin position="52"/>
        <end position="105"/>
    </location>
</feature>
<dbReference type="InterPro" id="IPR009003">
    <property type="entry name" value="Peptidase_S1_PA"/>
</dbReference>
<dbReference type="EMBL" id="CP010868">
    <property type="protein sequence ID" value="AJM92432.1"/>
    <property type="molecule type" value="Genomic_DNA"/>
</dbReference>
<sequence>MTSKTKISLALVAIAAAIILPVSAISIDAAPDTGNNAALAETERINKIAEPYFAAKDQLNRAEFELKTLQANGTSAQVSDKQTQIDQLKDELVSLKKIIAEAERETIEKYKIEPILEKKLRTAQSSIDHKDLPVSSTSVSGLEKVLIINLDESRFEEGKDRAYYVALFEERFSDIPVKIRFNVAVAESCNGVGSNCDPLVGGIKIEAKNHGYCSMALPIERNGVDGFLTAAHCVDDGSGSADDVFQPTEDWLGWNKVGDVSIIADNADCDCAWVDQSSSETNEEAVWDGYNSWEYITSYNNRPTSGTYVLVHGATSSLGWTTVDDPNSSWYNPDTGITYDAVLTVAHVTAGGDSGGAWTNWDSDEFMGIHAAGDSAGSYFTPWENVNDSTTGVGPLG</sequence>
<reference evidence="2 3" key="3">
    <citation type="journal article" date="2019" name="Int. J. Syst. Evol. Microbiol.">
        <title>Nitrosopumilus adriaticus sp. nov. and Nitrosopumilus piranensis sp. nov., two ammonia-oxidizing archaea from the Adriatic Sea and members of the class Nitrososphaeria.</title>
        <authorList>
            <person name="Bayer B."/>
            <person name="Vojvoda J."/>
            <person name="Reinthaler T."/>
            <person name="Reyes C."/>
            <person name="Pinto M."/>
            <person name="Herndl G.J."/>
        </authorList>
    </citation>
    <scope>NUCLEOTIDE SEQUENCE [LARGE SCALE GENOMIC DNA]</scope>
    <source>
        <strain evidence="2 3">D3C</strain>
    </source>
</reference>
<dbReference type="SUPFAM" id="SSF50494">
    <property type="entry name" value="Trypsin-like serine proteases"/>
    <property type="match status" value="1"/>
</dbReference>
<dbReference type="PATRIC" id="fig|1582439.9.peg.1257"/>
<gene>
    <name evidence="2" type="ORF">NPIRD3C_1220</name>
</gene>
<dbReference type="InterPro" id="IPR043504">
    <property type="entry name" value="Peptidase_S1_PA_chymotrypsin"/>
</dbReference>
<keyword evidence="3" id="KW-1185">Reference proteome</keyword>